<evidence type="ECO:0008006" key="3">
    <source>
        <dbReference type="Google" id="ProtNLM"/>
    </source>
</evidence>
<evidence type="ECO:0000313" key="2">
    <source>
        <dbReference type="EMBL" id="AGT17142.1"/>
    </source>
</evidence>
<protein>
    <recommendedName>
        <fullName evidence="3">FBD domain-containing protein</fullName>
    </recommendedName>
</protein>
<dbReference type="InterPro" id="IPR036047">
    <property type="entry name" value="F-box-like_dom_sf"/>
</dbReference>
<evidence type="ECO:0000256" key="1">
    <source>
        <dbReference type="SAM" id="MobiDB-lite"/>
    </source>
</evidence>
<sequence length="559" mass="63069">MDSTADDLRDSKRARLAPPPPGDVVDRISGLDDDVLLHILSLVGDARDAVRTGALSRRWLGLWTRVPALRFASRSVSTADLERFVSFVNGVLARRSQSDCAIESLAISYAADNEHSSLGNRMPRFLCAWQRVIPPPCTIYTDSARKLMVASVDAVQGWIRYAVQHRVKSLDVDLSLPSAHRPKRWRDFVEKKPAVCLGDLPTSTSPVRLETMRLALGGAGLRLSTTVKFASLTVLSLENIEIPTGGVRHLVRFVSSASCPRLQKLSLKKICLDVLDDELRLEAQVLSELVMEHVQPLVWLKLRTPKLRVLHIDQCSYELLSISAPRLEEVALFFQPRESSSYRWLDVDGDLPCVRRVKLCLWSHRHRASRPGEAENDCSILLLKHCSFLTCLDVTLEGQKECELDVDMIKRRVPHLPQVTSLTINVSVMFVNKRHGFGASVASLLTRFNNLRHLSLNLPFFVDLQQNNFLCDHPNHWINEFSMGHLQEAELTGFAGTDCELWFIKAMLASAKRIHKVAISFNPYYSLPQSKMDEFERLLLGSGGMWTSHRDTYTLTCIR</sequence>
<organism evidence="2">
    <name type="scientific">Saccharum hybrid cultivar R570</name>
    <dbReference type="NCBI Taxonomy" id="131158"/>
    <lineage>
        <taxon>Eukaryota</taxon>
        <taxon>Viridiplantae</taxon>
        <taxon>Streptophyta</taxon>
        <taxon>Embryophyta</taxon>
        <taxon>Tracheophyta</taxon>
        <taxon>Spermatophyta</taxon>
        <taxon>Magnoliopsida</taxon>
        <taxon>Liliopsida</taxon>
        <taxon>Poales</taxon>
        <taxon>Poaceae</taxon>
        <taxon>PACMAD clade</taxon>
        <taxon>Panicoideae</taxon>
        <taxon>Andropogonodae</taxon>
        <taxon>Andropogoneae</taxon>
        <taxon>Saccharinae</taxon>
        <taxon>Saccharum</taxon>
        <taxon>Saccharum officinarum species complex</taxon>
    </lineage>
</organism>
<feature type="region of interest" description="Disordered" evidence="1">
    <location>
        <begin position="1"/>
        <end position="23"/>
    </location>
</feature>
<dbReference type="InterPro" id="IPR032675">
    <property type="entry name" value="LRR_dom_sf"/>
</dbReference>
<accession>A0A059Q0K0</accession>
<reference evidence="2" key="1">
    <citation type="submission" date="2013-05" db="EMBL/GenBank/DDBJ databases">
        <title>Building the sugarcane genome for biotechnology and identifying evolutionary trends.</title>
        <authorList>
            <person name="De Setta N."/>
            <person name="Monteiro-Vitorello C.B."/>
            <person name="Metcalfe C.J."/>
            <person name="Cruz G.M.Q."/>
            <person name="Del Bem L.E."/>
            <person name="Vicentini R."/>
            <person name="Nogueira F.T.S."/>
            <person name="Campos R.A."/>
            <person name="Nunes S.L."/>
            <person name="Turrini P.C.G."/>
            <person name="Vieira A.P."/>
            <person name="Cruz E.A.O."/>
            <person name="Correa T.C.S."/>
            <person name="Hotta C.T."/>
            <person name="de Mello-Varani A."/>
            <person name="Vautrin S."/>
            <person name="Trindade A.S."/>
            <person name="Vilela M.M."/>
            <person name="Horta C.L."/>
            <person name="Sato P.M."/>
            <person name="de Andrade R.F."/>
            <person name="Nishiyama M.Y."/>
            <person name="Cardoso-Silva C.B."/>
            <person name="Scortecci K.C."/>
            <person name="Garcia A.A.F."/>
            <person name="Carneiro M.S."/>
            <person name="Kim C."/>
            <person name="Paterson A.H."/>
            <person name="Berges H."/>
            <person name="D'Hont A."/>
            <person name="de-Souza A.P."/>
            <person name="Souza G.M."/>
            <person name="Vincentz M."/>
            <person name="Kitajima J.P."/>
            <person name="Van Sluys M.-A."/>
        </authorList>
    </citation>
    <scope>NUCLEOTIDE SEQUENCE</scope>
</reference>
<dbReference type="Gene3D" id="3.80.10.10">
    <property type="entry name" value="Ribonuclease Inhibitor"/>
    <property type="match status" value="1"/>
</dbReference>
<dbReference type="PANTHER" id="PTHR34709">
    <property type="entry name" value="OS10G0396666 PROTEIN"/>
    <property type="match status" value="1"/>
</dbReference>
<dbReference type="SUPFAM" id="SSF52047">
    <property type="entry name" value="RNI-like"/>
    <property type="match status" value="1"/>
</dbReference>
<gene>
    <name evidence="2" type="ORF">SHCRBa_009_C19_R_110</name>
</gene>
<dbReference type="InterPro" id="IPR055312">
    <property type="entry name" value="FBL15-like"/>
</dbReference>
<feature type="compositionally biased region" description="Basic and acidic residues" evidence="1">
    <location>
        <begin position="1"/>
        <end position="13"/>
    </location>
</feature>
<name>A0A059Q0K0_9POAL</name>
<dbReference type="SUPFAM" id="SSF81383">
    <property type="entry name" value="F-box domain"/>
    <property type="match status" value="1"/>
</dbReference>
<dbReference type="EMBL" id="KF184742">
    <property type="protein sequence ID" value="AGT17142.1"/>
    <property type="molecule type" value="Genomic_DNA"/>
</dbReference>
<dbReference type="PANTHER" id="PTHR34709:SF28">
    <property type="entry name" value="OS08G0272601 PROTEIN"/>
    <property type="match status" value="1"/>
</dbReference>
<proteinExistence type="predicted"/>
<dbReference type="AlphaFoldDB" id="A0A059Q0K0"/>